<accession>V5B335</accession>
<evidence type="ECO:0000313" key="2">
    <source>
        <dbReference type="Proteomes" id="UP000017842"/>
    </source>
</evidence>
<dbReference type="PATRIC" id="fig|1116472.3.peg.3751"/>
<reference evidence="1 2" key="1">
    <citation type="journal article" date="2013" name="Genome Announc.">
        <title>Draft Genome Sequence of the Methanotrophic Gammaproteobacterium Methyloglobulus morosus DSM 22980 Strain KoM1.</title>
        <authorList>
            <person name="Poehlein A."/>
            <person name="Deutzmann J.S."/>
            <person name="Daniel R."/>
            <person name="Simeonova D.D."/>
        </authorList>
    </citation>
    <scope>NUCLEOTIDE SEQUENCE [LARGE SCALE GENOMIC DNA]</scope>
    <source>
        <strain evidence="1 2">KoM1</strain>
    </source>
</reference>
<dbReference type="EMBL" id="AYLO01000149">
    <property type="protein sequence ID" value="ESS67570.1"/>
    <property type="molecule type" value="Genomic_DNA"/>
</dbReference>
<gene>
    <name evidence="1" type="ORF">MGMO_163c00050</name>
</gene>
<evidence type="ECO:0000313" key="1">
    <source>
        <dbReference type="EMBL" id="ESS67570.1"/>
    </source>
</evidence>
<dbReference type="Proteomes" id="UP000017842">
    <property type="component" value="Unassembled WGS sequence"/>
</dbReference>
<protein>
    <submittedName>
        <fullName evidence="1">Uncharacterized protein</fullName>
    </submittedName>
</protein>
<dbReference type="AlphaFoldDB" id="V5B335"/>
<sequence>MKIDYKDIVVGLFLLAGIAGFVSGEFILSSALFACAAVVSNIFGAEPHQEN</sequence>
<dbReference type="RefSeq" id="WP_023496360.1">
    <property type="nucleotide sequence ID" value="NZ_AYLO01000149.1"/>
</dbReference>
<keyword evidence="2" id="KW-1185">Reference proteome</keyword>
<comment type="caution">
    <text evidence="1">The sequence shown here is derived from an EMBL/GenBank/DDBJ whole genome shotgun (WGS) entry which is preliminary data.</text>
</comment>
<organism evidence="1 2">
    <name type="scientific">Methyloglobulus morosus KoM1</name>
    <dbReference type="NCBI Taxonomy" id="1116472"/>
    <lineage>
        <taxon>Bacteria</taxon>
        <taxon>Pseudomonadati</taxon>
        <taxon>Pseudomonadota</taxon>
        <taxon>Gammaproteobacteria</taxon>
        <taxon>Methylococcales</taxon>
        <taxon>Methylococcaceae</taxon>
        <taxon>Methyloglobulus</taxon>
    </lineage>
</organism>
<proteinExistence type="predicted"/>
<name>V5B335_9GAMM</name>